<name>A0A8J8TE93_9ARCH</name>
<feature type="transmembrane region" description="Helical" evidence="16">
    <location>
        <begin position="270"/>
        <end position="296"/>
    </location>
</feature>
<dbReference type="GO" id="GO:0046872">
    <property type="term" value="F:metal ion binding"/>
    <property type="evidence" value="ECO:0007669"/>
    <property type="project" value="UniProtKB-KW"/>
</dbReference>
<dbReference type="EMBL" id="LVVT01000001">
    <property type="protein sequence ID" value="TQS84690.1"/>
    <property type="molecule type" value="Genomic_DNA"/>
</dbReference>
<evidence type="ECO:0000256" key="4">
    <source>
        <dbReference type="ARBA" id="ARBA00022496"/>
    </source>
</evidence>
<dbReference type="PANTHER" id="PTHR43185">
    <property type="entry name" value="FERROUS IRON TRANSPORT PROTEIN B"/>
    <property type="match status" value="1"/>
</dbReference>
<dbReference type="InterPro" id="IPR027417">
    <property type="entry name" value="P-loop_NTPase"/>
</dbReference>
<dbReference type="Pfam" id="PF07664">
    <property type="entry name" value="FeoB_C"/>
    <property type="match status" value="1"/>
</dbReference>
<evidence type="ECO:0000256" key="1">
    <source>
        <dbReference type="ARBA" id="ARBA00004651"/>
    </source>
</evidence>
<feature type="transmembrane region" description="Helical" evidence="16">
    <location>
        <begin position="561"/>
        <end position="579"/>
    </location>
</feature>
<keyword evidence="2" id="KW-0813">Transport</keyword>
<feature type="transmembrane region" description="Helical" evidence="16">
    <location>
        <begin position="442"/>
        <end position="460"/>
    </location>
</feature>
<feature type="transmembrane region" description="Helical" evidence="16">
    <location>
        <begin position="612"/>
        <end position="637"/>
    </location>
</feature>
<evidence type="ECO:0000256" key="6">
    <source>
        <dbReference type="ARBA" id="ARBA00022741"/>
    </source>
</evidence>
<feature type="transmembrane region" description="Helical" evidence="16">
    <location>
        <begin position="379"/>
        <end position="401"/>
    </location>
</feature>
<comment type="subcellular location">
    <subcellularLocation>
        <location evidence="1">Cell membrane</location>
        <topology evidence="1">Multi-pass membrane protein</topology>
    </subcellularLocation>
</comment>
<dbReference type="InterPro" id="IPR005225">
    <property type="entry name" value="Small_GTP-bd"/>
</dbReference>
<organism evidence="18 19">
    <name type="scientific">Candidatus Methanomassiliicoccus intestinalis</name>
    <dbReference type="NCBI Taxonomy" id="1406512"/>
    <lineage>
        <taxon>Archaea</taxon>
        <taxon>Methanobacteriati</taxon>
        <taxon>Thermoplasmatota</taxon>
        <taxon>Thermoplasmata</taxon>
        <taxon>Methanomassiliicoccales</taxon>
        <taxon>Methanomassiliicoccaceae</taxon>
        <taxon>Methanomassiliicoccus</taxon>
    </lineage>
</organism>
<dbReference type="GO" id="GO:0005886">
    <property type="term" value="C:plasma membrane"/>
    <property type="evidence" value="ECO:0007669"/>
    <property type="project" value="UniProtKB-SubCell"/>
</dbReference>
<evidence type="ECO:0000313" key="19">
    <source>
        <dbReference type="Proteomes" id="UP000752814"/>
    </source>
</evidence>
<evidence type="ECO:0000256" key="12">
    <source>
        <dbReference type="ARBA" id="ARBA00031200"/>
    </source>
</evidence>
<evidence type="ECO:0000256" key="13">
    <source>
        <dbReference type="NCBIfam" id="TIGR00437"/>
    </source>
</evidence>
<feature type="transmembrane region" description="Helical" evidence="16">
    <location>
        <begin position="334"/>
        <end position="359"/>
    </location>
</feature>
<feature type="binding site" evidence="14">
    <location>
        <begin position="32"/>
        <end position="36"/>
    </location>
    <ligand>
        <name>GTP</name>
        <dbReference type="ChEBI" id="CHEBI:37565"/>
        <label>1</label>
    </ligand>
</feature>
<evidence type="ECO:0000259" key="17">
    <source>
        <dbReference type="PROSITE" id="PS51711"/>
    </source>
</evidence>
<accession>A0A8J8TE93</accession>
<dbReference type="SUPFAM" id="SSF52540">
    <property type="entry name" value="P-loop containing nucleoside triphosphate hydrolases"/>
    <property type="match status" value="1"/>
</dbReference>
<dbReference type="InterPro" id="IPR003373">
    <property type="entry name" value="Fe2_transport_prot-B"/>
</dbReference>
<dbReference type="Gene3D" id="1.10.287.1770">
    <property type="match status" value="1"/>
</dbReference>
<feature type="transmembrane region" description="Helical" evidence="16">
    <location>
        <begin position="585"/>
        <end position="605"/>
    </location>
</feature>
<evidence type="ECO:0000256" key="11">
    <source>
        <dbReference type="ARBA" id="ARBA00023136"/>
    </source>
</evidence>
<evidence type="ECO:0000256" key="5">
    <source>
        <dbReference type="ARBA" id="ARBA00022692"/>
    </source>
</evidence>
<dbReference type="RefSeq" id="WP_020448760.1">
    <property type="nucleotide sequence ID" value="NZ_CAYAXV010000006.1"/>
</dbReference>
<dbReference type="OMA" id="TMVPCSA"/>
<keyword evidence="9" id="KW-0406">Ion transport</keyword>
<dbReference type="Gene3D" id="3.40.50.300">
    <property type="entry name" value="P-loop containing nucleotide triphosphate hydrolases"/>
    <property type="match status" value="1"/>
</dbReference>
<dbReference type="InterPro" id="IPR011642">
    <property type="entry name" value="Gate_dom"/>
</dbReference>
<dbReference type="InterPro" id="IPR050860">
    <property type="entry name" value="FeoB_GTPase"/>
</dbReference>
<keyword evidence="6 14" id="KW-0547">Nucleotide-binding</keyword>
<evidence type="ECO:0000256" key="9">
    <source>
        <dbReference type="ARBA" id="ARBA00023065"/>
    </source>
</evidence>
<dbReference type="GeneID" id="41323292"/>
<reference evidence="18" key="1">
    <citation type="submission" date="2016-03" db="EMBL/GenBank/DDBJ databases">
        <authorList>
            <person name="Borrel G."/>
            <person name="Mccann A."/>
            <person name="O'Toole P.W."/>
        </authorList>
    </citation>
    <scope>NUCLEOTIDE SEQUENCE</scope>
    <source>
        <strain evidence="18">183</strain>
    </source>
</reference>
<comment type="caution">
    <text evidence="18">The sequence shown here is derived from an EMBL/GenBank/DDBJ whole genome shotgun (WGS) entry which is preliminary data.</text>
</comment>
<keyword evidence="3" id="KW-1003">Cell membrane</keyword>
<dbReference type="PANTHER" id="PTHR43185:SF1">
    <property type="entry name" value="FE(2+) TRANSPORTER FEOB"/>
    <property type="match status" value="1"/>
</dbReference>
<dbReference type="AlphaFoldDB" id="A0A8J8TE93"/>
<dbReference type="Proteomes" id="UP000752814">
    <property type="component" value="Unassembled WGS sequence"/>
</dbReference>
<feature type="domain" description="FeoB-type G" evidence="17">
    <location>
        <begin position="1"/>
        <end position="161"/>
    </location>
</feature>
<evidence type="ECO:0000256" key="15">
    <source>
        <dbReference type="PIRSR" id="PIRSR603373-2"/>
    </source>
</evidence>
<feature type="binding site" evidence="15">
    <location>
        <position position="21"/>
    </location>
    <ligand>
        <name>Mg(2+)</name>
        <dbReference type="ChEBI" id="CHEBI:18420"/>
        <label>2</label>
    </ligand>
</feature>
<dbReference type="Pfam" id="PF17910">
    <property type="entry name" value="FeoB_Cyto"/>
    <property type="match status" value="1"/>
</dbReference>
<feature type="transmembrane region" description="Helical" evidence="16">
    <location>
        <begin position="413"/>
        <end position="436"/>
    </location>
</feature>
<evidence type="ECO:0000256" key="16">
    <source>
        <dbReference type="SAM" id="Phobius"/>
    </source>
</evidence>
<evidence type="ECO:0000256" key="8">
    <source>
        <dbReference type="ARBA" id="ARBA00023004"/>
    </source>
</evidence>
<keyword evidence="7 16" id="KW-1133">Transmembrane helix</keyword>
<evidence type="ECO:0000256" key="7">
    <source>
        <dbReference type="ARBA" id="ARBA00022989"/>
    </source>
</evidence>
<evidence type="ECO:0000256" key="2">
    <source>
        <dbReference type="ARBA" id="ARBA00022448"/>
    </source>
</evidence>
<feature type="transmembrane region" description="Helical" evidence="16">
    <location>
        <begin position="536"/>
        <end position="554"/>
    </location>
</feature>
<feature type="binding site" evidence="14">
    <location>
        <begin position="113"/>
        <end position="116"/>
    </location>
    <ligand>
        <name>GTP</name>
        <dbReference type="ChEBI" id="CHEBI:37565"/>
        <label>1</label>
    </ligand>
</feature>
<feature type="transmembrane region" description="Helical" evidence="16">
    <location>
        <begin position="500"/>
        <end position="524"/>
    </location>
</feature>
<dbReference type="InterPro" id="IPR011640">
    <property type="entry name" value="Fe2_transport_prot_B_C"/>
</dbReference>
<gene>
    <name evidence="18" type="ORF">A3207_01255</name>
</gene>
<keyword evidence="5 16" id="KW-0812">Transmembrane</keyword>
<keyword evidence="15" id="KW-0479">Metal-binding</keyword>
<feature type="binding site" evidence="14">
    <location>
        <begin position="7"/>
        <end position="14"/>
    </location>
    <ligand>
        <name>GTP</name>
        <dbReference type="ChEBI" id="CHEBI:37565"/>
        <label>1</label>
    </ligand>
</feature>
<dbReference type="NCBIfam" id="TIGR00231">
    <property type="entry name" value="small_GTP"/>
    <property type="match status" value="1"/>
</dbReference>
<dbReference type="CDD" id="cd01879">
    <property type="entry name" value="FeoB"/>
    <property type="match status" value="1"/>
</dbReference>
<evidence type="ECO:0000256" key="14">
    <source>
        <dbReference type="PIRSR" id="PIRSR603373-1"/>
    </source>
</evidence>
<keyword evidence="15" id="KW-0460">Magnesium</keyword>
<dbReference type="Pfam" id="PF02421">
    <property type="entry name" value="FeoB_N"/>
    <property type="match status" value="1"/>
</dbReference>
<keyword evidence="8" id="KW-0408">Iron</keyword>
<dbReference type="NCBIfam" id="TIGR00437">
    <property type="entry name" value="feoB"/>
    <property type="match status" value="1"/>
</dbReference>
<sequence length="638" mass="70082">MKIALVGNPNVGKSVLFTRMTGVGVIASNYAGTTVEFEEATVIFNGKTITVFDLPGTYSFSGVTEDEQVAIELLEQKSPDRVISVVDATRLSQSLVLTLQLIELGYDVVLALNFMDQAKKRYTIDVEMLSSILKIPVIPITATTGEGTDRLMNAVVSEKSYVSDYKIKYDGHIEQFLEKNFKETRTDAGYPERGAAIKLLEGNSHFTDQFSDETKKLVEDYRVEFKEQHMESIEVHIARDRYGESGNIASKVISANVTQKRNFKDKISDITLKPITGIPILIIVLITIFVSVIYIGGVLEDFLVGLYELYLGPLFDQLALLIGGEIGEAISEGIYLSIEAILAIVIPFIVVFYLILGVLEDSGYLPRVAMLLDGIMVKLGLHGRAIIPMIVGTGCNVPAILATRTLESKRERLILSTVIVMAVPCSAQTIIIIGTVGTYSGIFWAALIYLILLGMIFILGKVLHKVLDDEPCGLTIEIPDLTMPSVKNVLYKTWARTKDFITIAFPLLLIGSLVLEFLMVYNVLDALVDPLSPFTVGFLGLPAIIIIALIMGVLRKEMALQILYVIFPITAGIDLSLALSPEQMFVFALIMATYMPCIAVLAVLLKEFGMKNAVLICISSICLSFLLGGLAHFLFIVF</sequence>
<dbReference type="InterPro" id="IPR041069">
    <property type="entry name" value="FeoB_Cyto"/>
</dbReference>
<keyword evidence="11 16" id="KW-0472">Membrane</keyword>
<evidence type="ECO:0000256" key="10">
    <source>
        <dbReference type="ARBA" id="ARBA00023134"/>
    </source>
</evidence>
<feature type="binding site" evidence="15">
    <location>
        <position position="22"/>
    </location>
    <ligand>
        <name>Mg(2+)</name>
        <dbReference type="ChEBI" id="CHEBI:18420"/>
        <label>1</label>
    </ligand>
</feature>
<dbReference type="PROSITE" id="PS51711">
    <property type="entry name" value="G_FEOB"/>
    <property type="match status" value="1"/>
</dbReference>
<dbReference type="GO" id="GO:0015093">
    <property type="term" value="F:ferrous iron transmembrane transporter activity"/>
    <property type="evidence" value="ECO:0007669"/>
    <property type="project" value="UniProtKB-UniRule"/>
</dbReference>
<proteinExistence type="predicted"/>
<keyword evidence="10 14" id="KW-0342">GTP-binding</keyword>
<dbReference type="Pfam" id="PF07670">
    <property type="entry name" value="Gate"/>
    <property type="match status" value="2"/>
</dbReference>
<evidence type="ECO:0000256" key="3">
    <source>
        <dbReference type="ARBA" id="ARBA00022475"/>
    </source>
</evidence>
<dbReference type="InterPro" id="IPR030389">
    <property type="entry name" value="G_FEOB_dom"/>
</dbReference>
<keyword evidence="4" id="KW-0410">Iron transport</keyword>
<dbReference type="GO" id="GO:0005525">
    <property type="term" value="F:GTP binding"/>
    <property type="evidence" value="ECO:0007669"/>
    <property type="project" value="UniProtKB-KW"/>
</dbReference>
<feature type="binding site" evidence="14">
    <location>
        <begin position="53"/>
        <end position="56"/>
    </location>
    <ligand>
        <name>GTP</name>
        <dbReference type="ChEBI" id="CHEBI:37565"/>
        <label>1</label>
    </ligand>
</feature>
<evidence type="ECO:0000313" key="18">
    <source>
        <dbReference type="EMBL" id="TQS84690.1"/>
    </source>
</evidence>
<feature type="transmembrane region" description="Helical" evidence="16">
    <location>
        <begin position="302"/>
        <end position="322"/>
    </location>
</feature>
<protein>
    <recommendedName>
        <fullName evidence="12 13">Ferrous iron transport protein B</fullName>
    </recommendedName>
</protein>